<dbReference type="NCBIfam" id="TIGR01777">
    <property type="entry name" value="yfcH"/>
    <property type="match status" value="1"/>
</dbReference>
<dbReference type="SUPFAM" id="SSF51735">
    <property type="entry name" value="NAD(P)-binding Rossmann-fold domains"/>
    <property type="match status" value="1"/>
</dbReference>
<dbReference type="Gene3D" id="3.40.50.720">
    <property type="entry name" value="NAD(P)-binding Rossmann-like Domain"/>
    <property type="match status" value="1"/>
</dbReference>
<evidence type="ECO:0000259" key="2">
    <source>
        <dbReference type="Pfam" id="PF01370"/>
    </source>
</evidence>
<reference evidence="4" key="1">
    <citation type="submission" date="2021-04" db="EMBL/GenBank/DDBJ databases">
        <title>Genome based classification of Actinospica acidithermotolerans sp. nov., an actinobacterium isolated from an Indonesian hot spring.</title>
        <authorList>
            <person name="Kusuma A.B."/>
            <person name="Putra K.E."/>
            <person name="Nafisah S."/>
            <person name="Loh J."/>
            <person name="Nouioui I."/>
            <person name="Goodfellow M."/>
        </authorList>
    </citation>
    <scope>NUCLEOTIDE SEQUENCE</scope>
    <source>
        <strain evidence="4">DSM 45618</strain>
    </source>
</reference>
<dbReference type="RefSeq" id="WP_211466133.1">
    <property type="nucleotide sequence ID" value="NZ_JAGSXH010000017.1"/>
</dbReference>
<keyword evidence="5" id="KW-1185">Reference proteome</keyword>
<dbReference type="InterPro" id="IPR036291">
    <property type="entry name" value="NAD(P)-bd_dom_sf"/>
</dbReference>
<evidence type="ECO:0000313" key="4">
    <source>
        <dbReference type="EMBL" id="MBS2962933.1"/>
    </source>
</evidence>
<dbReference type="PANTHER" id="PTHR11092">
    <property type="entry name" value="SUGAR NUCLEOTIDE EPIMERASE RELATED"/>
    <property type="match status" value="1"/>
</dbReference>
<dbReference type="PANTHER" id="PTHR11092:SF0">
    <property type="entry name" value="EPIMERASE FAMILY PROTEIN SDR39U1"/>
    <property type="match status" value="1"/>
</dbReference>
<dbReference type="InterPro" id="IPR010099">
    <property type="entry name" value="SDR39U1"/>
</dbReference>
<dbReference type="AlphaFoldDB" id="A0A8J8BBA7"/>
<protein>
    <submittedName>
        <fullName evidence="4">TIGR01777 family oxidoreductase</fullName>
    </submittedName>
</protein>
<dbReference type="InterPro" id="IPR013549">
    <property type="entry name" value="DUF1731"/>
</dbReference>
<sequence length="303" mass="31381">MRVVIAGSSGLIGSALTASLVADGHDVVRLVRRPPAAATPGSHVTEARWDPAAVHLSASALDGADAVVNLAGAGVGDHRWTPAYKQRVRDSRVLTTATLATTMADMPNPPRVFVAGSAIGYYGETGESATDESGAPGGDFLARVCQEWEAAADPARKAGIRVAHPRFGLVVSAEGGALGRLLPLARLGLGGKLGTGRQYWSYVSRTDAIRALRHIVDTGTLGGPVNVTAPNPERNSEITAEIGRAVRRPMLLAVPGPALRVALGGFAEGVLMSQRIVPARLLASGFEFRHPGFPEALAAALGE</sequence>
<dbReference type="InterPro" id="IPR001509">
    <property type="entry name" value="Epimerase_deHydtase"/>
</dbReference>
<dbReference type="Pfam" id="PF01370">
    <property type="entry name" value="Epimerase"/>
    <property type="match status" value="1"/>
</dbReference>
<comment type="caution">
    <text evidence="4">The sequence shown here is derived from an EMBL/GenBank/DDBJ whole genome shotgun (WGS) entry which is preliminary data.</text>
</comment>
<gene>
    <name evidence="4" type="ORF">KGA66_07755</name>
</gene>
<dbReference type="EMBL" id="JAGSXH010000017">
    <property type="protein sequence ID" value="MBS2962933.1"/>
    <property type="molecule type" value="Genomic_DNA"/>
</dbReference>
<dbReference type="Proteomes" id="UP000677913">
    <property type="component" value="Unassembled WGS sequence"/>
</dbReference>
<dbReference type="Pfam" id="PF08338">
    <property type="entry name" value="DUF1731"/>
    <property type="match status" value="1"/>
</dbReference>
<feature type="domain" description="NAD-dependent epimerase/dehydratase" evidence="2">
    <location>
        <begin position="3"/>
        <end position="227"/>
    </location>
</feature>
<evidence type="ECO:0000313" key="5">
    <source>
        <dbReference type="Proteomes" id="UP000677913"/>
    </source>
</evidence>
<evidence type="ECO:0000256" key="1">
    <source>
        <dbReference type="ARBA" id="ARBA00009353"/>
    </source>
</evidence>
<proteinExistence type="inferred from homology"/>
<feature type="domain" description="DUF1731" evidence="3">
    <location>
        <begin position="254"/>
        <end position="299"/>
    </location>
</feature>
<accession>A0A8J8BBA7</accession>
<name>A0A8J8BBA7_9ACTN</name>
<comment type="similarity">
    <text evidence="1">Belongs to the NAD(P)-dependent epimerase/dehydratase family. SDR39U1 subfamily.</text>
</comment>
<evidence type="ECO:0000259" key="3">
    <source>
        <dbReference type="Pfam" id="PF08338"/>
    </source>
</evidence>
<organism evidence="4 5">
    <name type="scientific">Actinocrinis puniceicyclus</name>
    <dbReference type="NCBI Taxonomy" id="977794"/>
    <lineage>
        <taxon>Bacteria</taxon>
        <taxon>Bacillati</taxon>
        <taxon>Actinomycetota</taxon>
        <taxon>Actinomycetes</taxon>
        <taxon>Catenulisporales</taxon>
        <taxon>Actinospicaceae</taxon>
        <taxon>Actinocrinis</taxon>
    </lineage>
</organism>